<keyword evidence="2" id="KW-1185">Reference proteome</keyword>
<accession>A0ABQ9ZKC5</accession>
<evidence type="ECO:0000313" key="1">
    <source>
        <dbReference type="EMBL" id="KAK4013371.1"/>
    </source>
</evidence>
<evidence type="ECO:0000313" key="2">
    <source>
        <dbReference type="Proteomes" id="UP001234178"/>
    </source>
</evidence>
<comment type="caution">
    <text evidence="1">The sequence shown here is derived from an EMBL/GenBank/DDBJ whole genome shotgun (WGS) entry which is preliminary data.</text>
</comment>
<dbReference type="Proteomes" id="UP001234178">
    <property type="component" value="Unassembled WGS sequence"/>
</dbReference>
<organism evidence="1 2">
    <name type="scientific">Daphnia magna</name>
    <dbReference type="NCBI Taxonomy" id="35525"/>
    <lineage>
        <taxon>Eukaryota</taxon>
        <taxon>Metazoa</taxon>
        <taxon>Ecdysozoa</taxon>
        <taxon>Arthropoda</taxon>
        <taxon>Crustacea</taxon>
        <taxon>Branchiopoda</taxon>
        <taxon>Diplostraca</taxon>
        <taxon>Cladocera</taxon>
        <taxon>Anomopoda</taxon>
        <taxon>Daphniidae</taxon>
        <taxon>Daphnia</taxon>
    </lineage>
</organism>
<proteinExistence type="predicted"/>
<name>A0ABQ9ZKC5_9CRUS</name>
<gene>
    <name evidence="1" type="ORF">OUZ56_025817</name>
</gene>
<reference evidence="1 2" key="1">
    <citation type="journal article" date="2023" name="Nucleic Acids Res.">
        <title>The hologenome of Daphnia magna reveals possible DNA methylation and microbiome-mediated evolution of the host genome.</title>
        <authorList>
            <person name="Chaturvedi A."/>
            <person name="Li X."/>
            <person name="Dhandapani V."/>
            <person name="Marshall H."/>
            <person name="Kissane S."/>
            <person name="Cuenca-Cambronero M."/>
            <person name="Asole G."/>
            <person name="Calvet F."/>
            <person name="Ruiz-Romero M."/>
            <person name="Marangio P."/>
            <person name="Guigo R."/>
            <person name="Rago D."/>
            <person name="Mirbahai L."/>
            <person name="Eastwood N."/>
            <person name="Colbourne J.K."/>
            <person name="Zhou J."/>
            <person name="Mallon E."/>
            <person name="Orsini L."/>
        </authorList>
    </citation>
    <scope>NUCLEOTIDE SEQUENCE [LARGE SCALE GENOMIC DNA]</scope>
    <source>
        <strain evidence="1">LRV0_1</strain>
    </source>
</reference>
<sequence>MVIGISLVFLPTSSTTRILLLRAKPRVPPKRKDVEPGSVKGEANNSLVALVGKQVPGIALPCYFPKSADALTGLTETSSAIFVAGYINPHSQSFGSLAGKSPKVRPCLRYPVCEPPSMDPERYSPTGNTPGCKFLNPRRMVSWSCSRQNSSL</sequence>
<dbReference type="EMBL" id="JAOYFB010000004">
    <property type="protein sequence ID" value="KAK4013371.1"/>
    <property type="molecule type" value="Genomic_DNA"/>
</dbReference>
<protein>
    <submittedName>
        <fullName evidence="1">Uncharacterized protein</fullName>
    </submittedName>
</protein>